<dbReference type="InterPro" id="IPR028082">
    <property type="entry name" value="Peripla_BP_I"/>
</dbReference>
<dbReference type="OrthoDB" id="9813037at2"/>
<comment type="subcellular location">
    <subcellularLocation>
        <location evidence="1">Cell envelope</location>
    </subcellularLocation>
</comment>
<dbReference type="PROSITE" id="PS51257">
    <property type="entry name" value="PROKAR_LIPOPROTEIN"/>
    <property type="match status" value="1"/>
</dbReference>
<dbReference type="GO" id="GO:0030246">
    <property type="term" value="F:carbohydrate binding"/>
    <property type="evidence" value="ECO:0007669"/>
    <property type="project" value="UniProtKB-ARBA"/>
</dbReference>
<accession>A0A3N0DQ75</accession>
<feature type="domain" description="Periplasmic binding protein" evidence="4">
    <location>
        <begin position="50"/>
        <end position="307"/>
    </location>
</feature>
<evidence type="ECO:0000256" key="2">
    <source>
        <dbReference type="ARBA" id="ARBA00007639"/>
    </source>
</evidence>
<dbReference type="Pfam" id="PF13407">
    <property type="entry name" value="Peripla_BP_4"/>
    <property type="match status" value="1"/>
</dbReference>
<sequence length="335" mass="33994">MFGSTKSASHPRWVVAAALGAVALLVLSGCGSTKASGSKEPATKSLKLISMVTTGAPFPASVLAGIQKQGKAEGVSINNMNTKFDTSEEATAVQNVIAQKVDGVILMANDGAAATTLVKQLHDAGIPVLAVHTQVGTGKFDEPDPNLVAFVTQSEFDAGKQAGQLAAAALPGGGDIGIVEGSGCCYEAVKDRTDGFKAGAEAAGANFTVVSKQPGKWTADDAQAACQNMVQANPGIKLFYAQSDDMAAGCASALKKAKSTAKVIGVGGSKLGVDDIKAGSIYGTVCYKPEDMGVLAAKTLIDTLRAGKTKADSTFITYTTPAITAGNVGDCTPQW</sequence>
<dbReference type="EMBL" id="RJSG01000003">
    <property type="protein sequence ID" value="RNL77616.1"/>
    <property type="molecule type" value="Genomic_DNA"/>
</dbReference>
<evidence type="ECO:0000313" key="5">
    <source>
        <dbReference type="EMBL" id="RNL77616.1"/>
    </source>
</evidence>
<evidence type="ECO:0000256" key="1">
    <source>
        <dbReference type="ARBA" id="ARBA00004196"/>
    </source>
</evidence>
<evidence type="ECO:0000256" key="3">
    <source>
        <dbReference type="ARBA" id="ARBA00022729"/>
    </source>
</evidence>
<proteinExistence type="inferred from homology"/>
<dbReference type="Proteomes" id="UP000277094">
    <property type="component" value="Unassembled WGS sequence"/>
</dbReference>
<dbReference type="SUPFAM" id="SSF53822">
    <property type="entry name" value="Periplasmic binding protein-like I"/>
    <property type="match status" value="1"/>
</dbReference>
<dbReference type="PANTHER" id="PTHR46847:SF1">
    <property type="entry name" value="D-ALLOSE-BINDING PERIPLASMIC PROTEIN-RELATED"/>
    <property type="match status" value="1"/>
</dbReference>
<dbReference type="InterPro" id="IPR025997">
    <property type="entry name" value="SBP_2_dom"/>
</dbReference>
<keyword evidence="6" id="KW-1185">Reference proteome</keyword>
<protein>
    <submittedName>
        <fullName evidence="5">Sugar ABC transporter substrate-binding protein</fullName>
    </submittedName>
</protein>
<dbReference type="RefSeq" id="WP_123235202.1">
    <property type="nucleotide sequence ID" value="NZ_RJSG01000003.1"/>
</dbReference>
<dbReference type="PANTHER" id="PTHR46847">
    <property type="entry name" value="D-ALLOSE-BINDING PERIPLASMIC PROTEIN-RELATED"/>
    <property type="match status" value="1"/>
</dbReference>
<dbReference type="GO" id="GO:0030313">
    <property type="term" value="C:cell envelope"/>
    <property type="evidence" value="ECO:0007669"/>
    <property type="project" value="UniProtKB-SubCell"/>
</dbReference>
<organism evidence="5 6">
    <name type="scientific">Nocardioides marmorisolisilvae</name>
    <dbReference type="NCBI Taxonomy" id="1542737"/>
    <lineage>
        <taxon>Bacteria</taxon>
        <taxon>Bacillati</taxon>
        <taxon>Actinomycetota</taxon>
        <taxon>Actinomycetes</taxon>
        <taxon>Propionibacteriales</taxon>
        <taxon>Nocardioidaceae</taxon>
        <taxon>Nocardioides</taxon>
    </lineage>
</organism>
<keyword evidence="3" id="KW-0732">Signal</keyword>
<reference evidence="5 6" key="1">
    <citation type="submission" date="2018-11" db="EMBL/GenBank/DDBJ databases">
        <authorList>
            <person name="Li F."/>
        </authorList>
    </citation>
    <scope>NUCLEOTIDE SEQUENCE [LARGE SCALE GENOMIC DNA]</scope>
    <source>
        <strain evidence="5 6">KIS18-7</strain>
    </source>
</reference>
<comment type="similarity">
    <text evidence="2">Belongs to the bacterial solute-binding protein 2 family.</text>
</comment>
<comment type="caution">
    <text evidence="5">The sequence shown here is derived from an EMBL/GenBank/DDBJ whole genome shotgun (WGS) entry which is preliminary data.</text>
</comment>
<dbReference type="AlphaFoldDB" id="A0A3N0DQ75"/>
<dbReference type="Gene3D" id="3.40.50.2300">
    <property type="match status" value="2"/>
</dbReference>
<dbReference type="CDD" id="cd01536">
    <property type="entry name" value="PBP1_ABC_sugar_binding-like"/>
    <property type="match status" value="1"/>
</dbReference>
<evidence type="ECO:0000259" key="4">
    <source>
        <dbReference type="Pfam" id="PF13407"/>
    </source>
</evidence>
<evidence type="ECO:0000313" key="6">
    <source>
        <dbReference type="Proteomes" id="UP000277094"/>
    </source>
</evidence>
<gene>
    <name evidence="5" type="ORF">EFL95_16540</name>
</gene>
<name>A0A3N0DQ75_9ACTN</name>